<protein>
    <submittedName>
        <fullName evidence="2">Alpha/beta hydrolase</fullName>
    </submittedName>
</protein>
<dbReference type="InterPro" id="IPR029058">
    <property type="entry name" value="AB_hydrolase_fold"/>
</dbReference>
<accession>A0ABT7VYU2</accession>
<sequence>MNGIRLHYLHFAGAGPSVLIVPGIVSPAILWRHAGQWLSEEFDCHILDARGRGLSESGPHVDYSVRACARDVASFIEAAGLEKPIVVGHSMGARIALRAATLSPGLIGALVLVDPPTSGPGRRAYPVPKTRTLELLRAAHRGEALASIQGGPAPWPDELQQLRAEWLPTCDERAVHVTYDDFHNEDLFADLAQAKEPVSLLCAGEGGVVSEIDVAEMRQLRSDMSIVRLPGVGHQMQAENFETFKQALGGILAHHRQTIARSGN</sequence>
<gene>
    <name evidence="2" type="ORF">QUC21_03505</name>
</gene>
<proteinExistence type="predicted"/>
<dbReference type="RefSeq" id="WP_289784352.1">
    <property type="nucleotide sequence ID" value="NZ_JAUDJE010000002.1"/>
</dbReference>
<dbReference type="PANTHER" id="PTHR43194:SF2">
    <property type="entry name" value="PEROXISOMAL MEMBRANE PROTEIN LPX1"/>
    <property type="match status" value="1"/>
</dbReference>
<dbReference type="SUPFAM" id="SSF53474">
    <property type="entry name" value="alpha/beta-Hydrolases"/>
    <property type="match status" value="1"/>
</dbReference>
<keyword evidence="3" id="KW-1185">Reference proteome</keyword>
<dbReference type="Pfam" id="PF00561">
    <property type="entry name" value="Abhydrolase_1"/>
    <property type="match status" value="1"/>
</dbReference>
<feature type="domain" description="AB hydrolase-1" evidence="1">
    <location>
        <begin position="16"/>
        <end position="117"/>
    </location>
</feature>
<dbReference type="Gene3D" id="3.40.50.1820">
    <property type="entry name" value="alpha/beta hydrolase"/>
    <property type="match status" value="1"/>
</dbReference>
<evidence type="ECO:0000259" key="1">
    <source>
        <dbReference type="Pfam" id="PF00561"/>
    </source>
</evidence>
<reference evidence="2" key="1">
    <citation type="submission" date="2023-06" db="EMBL/GenBank/DDBJ databases">
        <title>full genome analysis of Phenantherene degrader P3.</title>
        <authorList>
            <person name="Akbar A."/>
            <person name="Rahmeh R."/>
            <person name="Kishk M."/>
        </authorList>
    </citation>
    <scope>NUCLEOTIDE SEQUENCE</scope>
    <source>
        <strain evidence="2">P3</strain>
    </source>
</reference>
<comment type="caution">
    <text evidence="2">The sequence shown here is derived from an EMBL/GenBank/DDBJ whole genome shotgun (WGS) entry which is preliminary data.</text>
</comment>
<dbReference type="InterPro" id="IPR000073">
    <property type="entry name" value="AB_hydrolase_1"/>
</dbReference>
<dbReference type="GO" id="GO:0016787">
    <property type="term" value="F:hydrolase activity"/>
    <property type="evidence" value="ECO:0007669"/>
    <property type="project" value="UniProtKB-KW"/>
</dbReference>
<keyword evidence="2" id="KW-0378">Hydrolase</keyword>
<organism evidence="2 3">
    <name type="scientific">Bordetella petrii</name>
    <dbReference type="NCBI Taxonomy" id="94624"/>
    <lineage>
        <taxon>Bacteria</taxon>
        <taxon>Pseudomonadati</taxon>
        <taxon>Pseudomonadota</taxon>
        <taxon>Betaproteobacteria</taxon>
        <taxon>Burkholderiales</taxon>
        <taxon>Alcaligenaceae</taxon>
        <taxon>Bordetella</taxon>
    </lineage>
</organism>
<dbReference type="InterPro" id="IPR050228">
    <property type="entry name" value="Carboxylesterase_BioH"/>
</dbReference>
<name>A0ABT7VYU2_9BORD</name>
<dbReference type="Proteomes" id="UP001175604">
    <property type="component" value="Unassembled WGS sequence"/>
</dbReference>
<evidence type="ECO:0000313" key="2">
    <source>
        <dbReference type="EMBL" id="MDM9558078.1"/>
    </source>
</evidence>
<evidence type="ECO:0000313" key="3">
    <source>
        <dbReference type="Proteomes" id="UP001175604"/>
    </source>
</evidence>
<dbReference type="EMBL" id="JAUDJE010000002">
    <property type="protein sequence ID" value="MDM9558078.1"/>
    <property type="molecule type" value="Genomic_DNA"/>
</dbReference>
<dbReference type="PANTHER" id="PTHR43194">
    <property type="entry name" value="HYDROLASE ALPHA/BETA FOLD FAMILY"/>
    <property type="match status" value="1"/>
</dbReference>